<evidence type="ECO:0008006" key="7">
    <source>
        <dbReference type="Google" id="ProtNLM"/>
    </source>
</evidence>
<evidence type="ECO:0000256" key="3">
    <source>
        <dbReference type="ARBA" id="ARBA00022989"/>
    </source>
</evidence>
<evidence type="ECO:0000256" key="4">
    <source>
        <dbReference type="ARBA" id="ARBA00023136"/>
    </source>
</evidence>
<dbReference type="InterPro" id="IPR020912">
    <property type="entry name" value="UPF0295"/>
</dbReference>
<proteinExistence type="predicted"/>
<keyword evidence="4 5" id="KW-0472">Membrane</keyword>
<dbReference type="Pfam" id="PF11023">
    <property type="entry name" value="DUF2614"/>
    <property type="match status" value="1"/>
</dbReference>
<dbReference type="EMBL" id="VSSQ01015089">
    <property type="protein sequence ID" value="MPM55054.1"/>
    <property type="molecule type" value="Genomic_DNA"/>
</dbReference>
<name>A0A645AZW2_9ZZZZ</name>
<evidence type="ECO:0000256" key="2">
    <source>
        <dbReference type="ARBA" id="ARBA00022692"/>
    </source>
</evidence>
<keyword evidence="3 5" id="KW-1133">Transmembrane helix</keyword>
<reference evidence="6" key="1">
    <citation type="submission" date="2019-08" db="EMBL/GenBank/DDBJ databases">
        <authorList>
            <person name="Kucharzyk K."/>
            <person name="Murdoch R.W."/>
            <person name="Higgins S."/>
            <person name="Loffler F."/>
        </authorList>
    </citation>
    <scope>NUCLEOTIDE SEQUENCE</scope>
</reference>
<organism evidence="6">
    <name type="scientific">bioreactor metagenome</name>
    <dbReference type="NCBI Taxonomy" id="1076179"/>
    <lineage>
        <taxon>unclassified sequences</taxon>
        <taxon>metagenomes</taxon>
        <taxon>ecological metagenomes</taxon>
    </lineage>
</organism>
<protein>
    <recommendedName>
        <fullName evidence="7">Zinc-ribbon domain-containing protein</fullName>
    </recommendedName>
</protein>
<accession>A0A645AZW2</accession>
<evidence type="ECO:0000256" key="5">
    <source>
        <dbReference type="SAM" id="Phobius"/>
    </source>
</evidence>
<comment type="caution">
    <text evidence="6">The sequence shown here is derived from an EMBL/GenBank/DDBJ whole genome shotgun (WGS) entry which is preliminary data.</text>
</comment>
<feature type="transmembrane region" description="Helical" evidence="5">
    <location>
        <begin position="37"/>
        <end position="53"/>
    </location>
</feature>
<sequence>MGDYENVFKKRKKMQILVSIIAVLAVMVSYFTNLQTLVLVIIIGLVVFTRFNWKCPKCNKYLGRSGNPTHCSNCGEKLQ</sequence>
<dbReference type="AlphaFoldDB" id="A0A645AZW2"/>
<evidence type="ECO:0000256" key="1">
    <source>
        <dbReference type="ARBA" id="ARBA00022475"/>
    </source>
</evidence>
<keyword evidence="2 5" id="KW-0812">Transmembrane</keyword>
<keyword evidence="1" id="KW-1003">Cell membrane</keyword>
<evidence type="ECO:0000313" key="6">
    <source>
        <dbReference type="EMBL" id="MPM55054.1"/>
    </source>
</evidence>
<gene>
    <name evidence="6" type="ORF">SDC9_101839</name>
</gene>